<feature type="binding site" evidence="8">
    <location>
        <position position="111"/>
    </location>
    <ligand>
        <name>Fe cation</name>
        <dbReference type="ChEBI" id="CHEBI:24875"/>
    </ligand>
</feature>
<keyword evidence="4" id="KW-0805">Transcription regulation</keyword>
<dbReference type="InterPro" id="IPR043135">
    <property type="entry name" value="Fur_C"/>
</dbReference>
<dbReference type="SUPFAM" id="SSF46785">
    <property type="entry name" value="Winged helix' DNA-binding domain"/>
    <property type="match status" value="1"/>
</dbReference>
<comment type="caution">
    <text evidence="9">The sequence shown here is derived from an EMBL/GenBank/DDBJ whole genome shotgun (WGS) entry which is preliminary data.</text>
</comment>
<keyword evidence="8" id="KW-0408">Iron</keyword>
<sequence>MFATMNPKEILNSHNLKRTSCREGIIEVIMSSDKALSENEIRDRLFGNYDRTTFYRSFKTLVESSIVHKIVVDNNLVKYALDNQVTHKNEHAHFYCNECNSVVCLESVTIEKPALPEGFSSSEIDFVIKGTCKLCKEKAE</sequence>
<keyword evidence="3 7" id="KW-0862">Zinc</keyword>
<accession>A0A399SZ55</accession>
<feature type="binding site" evidence="7">
    <location>
        <position position="132"/>
    </location>
    <ligand>
        <name>Zn(2+)</name>
        <dbReference type="ChEBI" id="CHEBI:29105"/>
    </ligand>
</feature>
<comment type="cofactor">
    <cofactor evidence="7">
        <name>Zn(2+)</name>
        <dbReference type="ChEBI" id="CHEBI:29105"/>
    </cofactor>
    <text evidence="7">Binds 1 zinc ion per subunit.</text>
</comment>
<comment type="similarity">
    <text evidence="1">Belongs to the Fur family.</text>
</comment>
<dbReference type="PANTHER" id="PTHR33202:SF22">
    <property type="entry name" value="HYDROGEN PEROXIDE SENSITIVE REPRESSOR"/>
    <property type="match status" value="1"/>
</dbReference>
<dbReference type="AlphaFoldDB" id="A0A399SZ55"/>
<dbReference type="InterPro" id="IPR036388">
    <property type="entry name" value="WH-like_DNA-bd_sf"/>
</dbReference>
<comment type="cofactor">
    <cofactor evidence="8">
        <name>Mn(2+)</name>
        <dbReference type="ChEBI" id="CHEBI:29035"/>
    </cofactor>
    <cofactor evidence="8">
        <name>Fe(2+)</name>
        <dbReference type="ChEBI" id="CHEBI:29033"/>
    </cofactor>
    <text evidence="8">Binds 1 Mn(2+) or Fe(2+) ion per subunit.</text>
</comment>
<evidence type="ECO:0000256" key="2">
    <source>
        <dbReference type="ARBA" id="ARBA00022491"/>
    </source>
</evidence>
<keyword evidence="10" id="KW-1185">Reference proteome</keyword>
<keyword evidence="7" id="KW-0479">Metal-binding</keyword>
<gene>
    <name evidence="9" type="ORF">D1614_12305</name>
</gene>
<dbReference type="GO" id="GO:1900376">
    <property type="term" value="P:regulation of secondary metabolite biosynthetic process"/>
    <property type="evidence" value="ECO:0007669"/>
    <property type="project" value="TreeGrafter"/>
</dbReference>
<feature type="binding site" evidence="7">
    <location>
        <position position="96"/>
    </location>
    <ligand>
        <name>Zn(2+)</name>
        <dbReference type="ChEBI" id="CHEBI:29105"/>
    </ligand>
</feature>
<name>A0A399SZ55_9BACT</name>
<evidence type="ECO:0000256" key="5">
    <source>
        <dbReference type="ARBA" id="ARBA00023125"/>
    </source>
</evidence>
<feature type="binding site" evidence="7">
    <location>
        <position position="99"/>
    </location>
    <ligand>
        <name>Zn(2+)</name>
        <dbReference type="ChEBI" id="CHEBI:29105"/>
    </ligand>
</feature>
<dbReference type="Pfam" id="PF01475">
    <property type="entry name" value="FUR"/>
    <property type="match status" value="1"/>
</dbReference>
<evidence type="ECO:0000256" key="7">
    <source>
        <dbReference type="PIRSR" id="PIRSR602481-1"/>
    </source>
</evidence>
<reference evidence="9 10" key="1">
    <citation type="submission" date="2018-08" db="EMBL/GenBank/DDBJ databases">
        <title>Pallidiluteibacterium maritimus gen. nov., sp. nov., isolated from coastal sediment.</title>
        <authorList>
            <person name="Zhou L.Y."/>
        </authorList>
    </citation>
    <scope>NUCLEOTIDE SEQUENCE [LARGE SCALE GENOMIC DNA]</scope>
    <source>
        <strain evidence="9 10">XSD2</strain>
    </source>
</reference>
<evidence type="ECO:0000256" key="4">
    <source>
        <dbReference type="ARBA" id="ARBA00023015"/>
    </source>
</evidence>
<feature type="binding site" evidence="7">
    <location>
        <position position="135"/>
    </location>
    <ligand>
        <name>Zn(2+)</name>
        <dbReference type="ChEBI" id="CHEBI:29105"/>
    </ligand>
</feature>
<dbReference type="Gene3D" id="1.10.10.10">
    <property type="entry name" value="Winged helix-like DNA-binding domain superfamily/Winged helix DNA-binding domain"/>
    <property type="match status" value="1"/>
</dbReference>
<proteinExistence type="inferred from homology"/>
<dbReference type="GO" id="GO:0045892">
    <property type="term" value="P:negative regulation of DNA-templated transcription"/>
    <property type="evidence" value="ECO:0007669"/>
    <property type="project" value="TreeGrafter"/>
</dbReference>
<evidence type="ECO:0000256" key="1">
    <source>
        <dbReference type="ARBA" id="ARBA00007957"/>
    </source>
</evidence>
<dbReference type="InterPro" id="IPR036390">
    <property type="entry name" value="WH_DNA-bd_sf"/>
</dbReference>
<evidence type="ECO:0000256" key="3">
    <source>
        <dbReference type="ARBA" id="ARBA00022833"/>
    </source>
</evidence>
<dbReference type="EMBL" id="QWGR01000006">
    <property type="protein sequence ID" value="RIJ47902.1"/>
    <property type="molecule type" value="Genomic_DNA"/>
</dbReference>
<dbReference type="GO" id="GO:0000976">
    <property type="term" value="F:transcription cis-regulatory region binding"/>
    <property type="evidence" value="ECO:0007669"/>
    <property type="project" value="TreeGrafter"/>
</dbReference>
<evidence type="ECO:0000256" key="8">
    <source>
        <dbReference type="PIRSR" id="PIRSR602481-2"/>
    </source>
</evidence>
<dbReference type="Proteomes" id="UP000265926">
    <property type="component" value="Unassembled WGS sequence"/>
</dbReference>
<keyword evidence="2" id="KW-0678">Repressor</keyword>
<evidence type="ECO:0000313" key="10">
    <source>
        <dbReference type="Proteomes" id="UP000265926"/>
    </source>
</evidence>
<dbReference type="GO" id="GO:0003700">
    <property type="term" value="F:DNA-binding transcription factor activity"/>
    <property type="evidence" value="ECO:0007669"/>
    <property type="project" value="InterPro"/>
</dbReference>
<keyword evidence="5" id="KW-0238">DNA-binding</keyword>
<dbReference type="GO" id="GO:0008270">
    <property type="term" value="F:zinc ion binding"/>
    <property type="evidence" value="ECO:0007669"/>
    <property type="project" value="TreeGrafter"/>
</dbReference>
<dbReference type="OrthoDB" id="594893at2"/>
<dbReference type="InterPro" id="IPR002481">
    <property type="entry name" value="FUR"/>
</dbReference>
<evidence type="ECO:0000256" key="6">
    <source>
        <dbReference type="ARBA" id="ARBA00023163"/>
    </source>
</evidence>
<protein>
    <submittedName>
        <fullName evidence="9">Transcriptional repressor</fullName>
    </submittedName>
</protein>
<organism evidence="9 10">
    <name type="scientific">Maribellus luteus</name>
    <dbReference type="NCBI Taxonomy" id="2305463"/>
    <lineage>
        <taxon>Bacteria</taxon>
        <taxon>Pseudomonadati</taxon>
        <taxon>Bacteroidota</taxon>
        <taxon>Bacteroidia</taxon>
        <taxon>Marinilabiliales</taxon>
        <taxon>Prolixibacteraceae</taxon>
        <taxon>Maribellus</taxon>
    </lineage>
</organism>
<evidence type="ECO:0000313" key="9">
    <source>
        <dbReference type="EMBL" id="RIJ47902.1"/>
    </source>
</evidence>
<keyword evidence="6" id="KW-0804">Transcription</keyword>
<dbReference type="PANTHER" id="PTHR33202">
    <property type="entry name" value="ZINC UPTAKE REGULATION PROTEIN"/>
    <property type="match status" value="1"/>
</dbReference>
<dbReference type="Gene3D" id="3.30.1490.190">
    <property type="match status" value="1"/>
</dbReference>